<name>A0A0D3JL14_EMIH1</name>
<dbReference type="KEGG" id="ehx:EMIHUDRAFT_424460"/>
<sequence>AAESLRRTESELRRTESDCAPLSLNHALDREWPDPLRVRGALEHHRRRLHLLPLRRPPRQWHVHPRDGRLRLRGPAAAQAHPGSSTGAPEAAYVLRPRRTRHRPHLRRQRRALPAADKLCPIPACRAPYHSIRDAGCGATRGGDVHQLLHLFGLPRLLRRHAVPRAQVRLPPRGHCTGRRGWRRGAPNLHCRRLLARPRRHARQGGGRPRAPQPRLRSRLGQVWPARPEQQVCSPTCTGPCTLNAVPAPAACPGVEIRGLPGPSPTTRVLSRSSPHL</sequence>
<dbReference type="PaxDb" id="2903-EOD24199"/>
<dbReference type="GeneID" id="17269743"/>
<feature type="region of interest" description="Disordered" evidence="1">
    <location>
        <begin position="258"/>
        <end position="277"/>
    </location>
</feature>
<evidence type="ECO:0000313" key="2">
    <source>
        <dbReference type="EnsemblProtists" id="EOD24199"/>
    </source>
</evidence>
<evidence type="ECO:0000313" key="3">
    <source>
        <dbReference type="Proteomes" id="UP000013827"/>
    </source>
</evidence>
<proteinExistence type="predicted"/>
<organism evidence="2 3">
    <name type="scientific">Emiliania huxleyi (strain CCMP1516)</name>
    <dbReference type="NCBI Taxonomy" id="280463"/>
    <lineage>
        <taxon>Eukaryota</taxon>
        <taxon>Haptista</taxon>
        <taxon>Haptophyta</taxon>
        <taxon>Prymnesiophyceae</taxon>
        <taxon>Isochrysidales</taxon>
        <taxon>Noelaerhabdaceae</taxon>
        <taxon>Emiliania</taxon>
    </lineage>
</organism>
<keyword evidence="3" id="KW-1185">Reference proteome</keyword>
<dbReference type="RefSeq" id="XP_005776628.1">
    <property type="nucleotide sequence ID" value="XM_005776571.1"/>
</dbReference>
<accession>A0A0D3JL14</accession>
<feature type="compositionally biased region" description="Polar residues" evidence="1">
    <location>
        <begin position="265"/>
        <end position="277"/>
    </location>
</feature>
<reference evidence="3" key="1">
    <citation type="journal article" date="2013" name="Nature">
        <title>Pan genome of the phytoplankton Emiliania underpins its global distribution.</title>
        <authorList>
            <person name="Read B.A."/>
            <person name="Kegel J."/>
            <person name="Klute M.J."/>
            <person name="Kuo A."/>
            <person name="Lefebvre S.C."/>
            <person name="Maumus F."/>
            <person name="Mayer C."/>
            <person name="Miller J."/>
            <person name="Monier A."/>
            <person name="Salamov A."/>
            <person name="Young J."/>
            <person name="Aguilar M."/>
            <person name="Claverie J.M."/>
            <person name="Frickenhaus S."/>
            <person name="Gonzalez K."/>
            <person name="Herman E.K."/>
            <person name="Lin Y.C."/>
            <person name="Napier J."/>
            <person name="Ogata H."/>
            <person name="Sarno A.F."/>
            <person name="Shmutz J."/>
            <person name="Schroeder D."/>
            <person name="de Vargas C."/>
            <person name="Verret F."/>
            <person name="von Dassow P."/>
            <person name="Valentin K."/>
            <person name="Van de Peer Y."/>
            <person name="Wheeler G."/>
            <person name="Dacks J.B."/>
            <person name="Delwiche C.F."/>
            <person name="Dyhrman S.T."/>
            <person name="Glockner G."/>
            <person name="John U."/>
            <person name="Richards T."/>
            <person name="Worden A.Z."/>
            <person name="Zhang X."/>
            <person name="Grigoriev I.V."/>
            <person name="Allen A.E."/>
            <person name="Bidle K."/>
            <person name="Borodovsky M."/>
            <person name="Bowler C."/>
            <person name="Brownlee C."/>
            <person name="Cock J.M."/>
            <person name="Elias M."/>
            <person name="Gladyshev V.N."/>
            <person name="Groth M."/>
            <person name="Guda C."/>
            <person name="Hadaegh A."/>
            <person name="Iglesias-Rodriguez M.D."/>
            <person name="Jenkins J."/>
            <person name="Jones B.M."/>
            <person name="Lawson T."/>
            <person name="Leese F."/>
            <person name="Lindquist E."/>
            <person name="Lobanov A."/>
            <person name="Lomsadze A."/>
            <person name="Malik S.B."/>
            <person name="Marsh M.E."/>
            <person name="Mackinder L."/>
            <person name="Mock T."/>
            <person name="Mueller-Roeber B."/>
            <person name="Pagarete A."/>
            <person name="Parker M."/>
            <person name="Probert I."/>
            <person name="Quesneville H."/>
            <person name="Raines C."/>
            <person name="Rensing S.A."/>
            <person name="Riano-Pachon D.M."/>
            <person name="Richier S."/>
            <person name="Rokitta S."/>
            <person name="Shiraiwa Y."/>
            <person name="Soanes D.M."/>
            <person name="van der Giezen M."/>
            <person name="Wahlund T.M."/>
            <person name="Williams B."/>
            <person name="Wilson W."/>
            <person name="Wolfe G."/>
            <person name="Wurch L.L."/>
        </authorList>
    </citation>
    <scope>NUCLEOTIDE SEQUENCE</scope>
</reference>
<reference evidence="2" key="2">
    <citation type="submission" date="2024-10" db="UniProtKB">
        <authorList>
            <consortium name="EnsemblProtists"/>
        </authorList>
    </citation>
    <scope>IDENTIFICATION</scope>
</reference>
<dbReference type="EnsemblProtists" id="EOD24199">
    <property type="protein sequence ID" value="EOD24199"/>
    <property type="gene ID" value="EMIHUDRAFT_424460"/>
</dbReference>
<dbReference type="HOGENOM" id="CLU_1006828_0_0_1"/>
<dbReference type="AlphaFoldDB" id="A0A0D3JL14"/>
<dbReference type="Proteomes" id="UP000013827">
    <property type="component" value="Unassembled WGS sequence"/>
</dbReference>
<protein>
    <submittedName>
        <fullName evidence="2">Uncharacterized protein</fullName>
    </submittedName>
</protein>
<evidence type="ECO:0000256" key="1">
    <source>
        <dbReference type="SAM" id="MobiDB-lite"/>
    </source>
</evidence>